<dbReference type="RefSeq" id="WP_281801745.1">
    <property type="nucleotide sequence ID" value="NZ_BSEC01000001.1"/>
</dbReference>
<dbReference type="InterPro" id="IPR019587">
    <property type="entry name" value="Polyketide_cyclase/dehydratase"/>
</dbReference>
<evidence type="ECO:0008006" key="3">
    <source>
        <dbReference type="Google" id="ProtNLM"/>
    </source>
</evidence>
<dbReference type="EMBL" id="BSEC01000001">
    <property type="protein sequence ID" value="GLI92497.1"/>
    <property type="molecule type" value="Genomic_DNA"/>
</dbReference>
<dbReference type="Proteomes" id="UP001144323">
    <property type="component" value="Unassembled WGS sequence"/>
</dbReference>
<evidence type="ECO:0000313" key="1">
    <source>
        <dbReference type="EMBL" id="GLI92497.1"/>
    </source>
</evidence>
<sequence>MFGLRMREAPAALAAGRASAVVPQPVDVVFDFVARDFFANYQRWCTQVVELEPKGPTPARPGVRARQVTLVRGMRSETTFAVAEVARPHRFVLEGVSEQFRSTYEFEKRSETETEINFSFEMRELDLPMRPFVKLFDMALQEGAEQTVENIRSLLAEGAPYAEAARAS</sequence>
<proteinExistence type="predicted"/>
<dbReference type="Gene3D" id="3.30.530.20">
    <property type="match status" value="1"/>
</dbReference>
<dbReference type="SUPFAM" id="SSF55961">
    <property type="entry name" value="Bet v1-like"/>
    <property type="match status" value="1"/>
</dbReference>
<gene>
    <name evidence="1" type="ORF">LMG27198_14890</name>
</gene>
<reference evidence="1" key="1">
    <citation type="journal article" date="2023" name="Int. J. Syst. Evol. Microbiol.">
        <title>Methylocystis iwaonis sp. nov., a type II methane-oxidizing bacterium from surface soil of a rice paddy field in Japan, and emended description of the genus Methylocystis (ex Whittenbury et al. 1970) Bowman et al. 1993.</title>
        <authorList>
            <person name="Kaise H."/>
            <person name="Sawadogo J.B."/>
            <person name="Alam M.S."/>
            <person name="Ueno C."/>
            <person name="Dianou D."/>
            <person name="Shinjo R."/>
            <person name="Asakawa S."/>
        </authorList>
    </citation>
    <scope>NUCLEOTIDE SEQUENCE</scope>
    <source>
        <strain evidence="1">LMG27198</strain>
    </source>
</reference>
<dbReference type="InterPro" id="IPR023393">
    <property type="entry name" value="START-like_dom_sf"/>
</dbReference>
<evidence type="ECO:0000313" key="2">
    <source>
        <dbReference type="Proteomes" id="UP001144323"/>
    </source>
</evidence>
<comment type="caution">
    <text evidence="1">The sequence shown here is derived from an EMBL/GenBank/DDBJ whole genome shotgun (WGS) entry which is preliminary data.</text>
</comment>
<dbReference type="AlphaFoldDB" id="A0A9W6LRI5"/>
<organism evidence="1 2">
    <name type="scientific">Methylocystis echinoides</name>
    <dbReference type="NCBI Taxonomy" id="29468"/>
    <lineage>
        <taxon>Bacteria</taxon>
        <taxon>Pseudomonadati</taxon>
        <taxon>Pseudomonadota</taxon>
        <taxon>Alphaproteobacteria</taxon>
        <taxon>Hyphomicrobiales</taxon>
        <taxon>Methylocystaceae</taxon>
        <taxon>Methylocystis</taxon>
    </lineage>
</organism>
<accession>A0A9W6LRI5</accession>
<name>A0A9W6LRI5_9HYPH</name>
<dbReference type="Pfam" id="PF10604">
    <property type="entry name" value="Polyketide_cyc2"/>
    <property type="match status" value="1"/>
</dbReference>
<protein>
    <recommendedName>
        <fullName evidence="3">Polyketide cyclase</fullName>
    </recommendedName>
</protein>
<keyword evidence="2" id="KW-1185">Reference proteome</keyword>